<organism evidence="1 2">
    <name type="scientific">Thalassotalea psychrophila</name>
    <dbReference type="NCBI Taxonomy" id="3065647"/>
    <lineage>
        <taxon>Bacteria</taxon>
        <taxon>Pseudomonadati</taxon>
        <taxon>Pseudomonadota</taxon>
        <taxon>Gammaproteobacteria</taxon>
        <taxon>Alteromonadales</taxon>
        <taxon>Colwelliaceae</taxon>
        <taxon>Thalassotalea</taxon>
    </lineage>
</organism>
<proteinExistence type="predicted"/>
<evidence type="ECO:0000313" key="1">
    <source>
        <dbReference type="EMBL" id="WNC72981.1"/>
    </source>
</evidence>
<protein>
    <submittedName>
        <fullName evidence="1">DUF3465 domain-containing protein</fullName>
    </submittedName>
</protein>
<sequence>MKNLLTIILLAFVGVYVYFNVLFPKAEDPNLSNIQPIVLESTDDMLANAFDQNMEFKRDVDLSKLTDLEKITHLSDNQLSNVQVRGSGRVVRMLPDDNEGSRHQRFIVRLKNNQTVLVAHNIDIGSRVNSLREGDDIGFYGVYEWNDKGGVVHWTHKDPNGQHPDGYLKYVGLTYN</sequence>
<dbReference type="RefSeq" id="WP_348392094.1">
    <property type="nucleotide sequence ID" value="NZ_CP134145.1"/>
</dbReference>
<evidence type="ECO:0000313" key="2">
    <source>
        <dbReference type="Proteomes" id="UP001258994"/>
    </source>
</evidence>
<dbReference type="Proteomes" id="UP001258994">
    <property type="component" value="Chromosome"/>
</dbReference>
<gene>
    <name evidence="1" type="ORF">RGQ13_03090</name>
</gene>
<keyword evidence="2" id="KW-1185">Reference proteome</keyword>
<reference evidence="2" key="1">
    <citation type="submission" date="2023-09" db="EMBL/GenBank/DDBJ databases">
        <authorList>
            <person name="Li S."/>
            <person name="Li X."/>
            <person name="Zhang C."/>
            <person name="Zhao Z."/>
        </authorList>
    </citation>
    <scope>NUCLEOTIDE SEQUENCE [LARGE SCALE GENOMIC DNA]</scope>
    <source>
        <strain evidence="2">SQ149</strain>
    </source>
</reference>
<accession>A0ABY9TWU2</accession>
<dbReference type="Pfam" id="PF11948">
    <property type="entry name" value="DUF3465"/>
    <property type="match status" value="1"/>
</dbReference>
<dbReference type="EMBL" id="CP134145">
    <property type="protein sequence ID" value="WNC72981.1"/>
    <property type="molecule type" value="Genomic_DNA"/>
</dbReference>
<name>A0ABY9TWU2_9GAMM</name>
<dbReference type="InterPro" id="IPR021856">
    <property type="entry name" value="DUF3465"/>
</dbReference>